<name>A0A0G4N3U6_VERLO</name>
<dbReference type="AlphaFoldDB" id="A0A0G4N3U6"/>
<feature type="non-terminal residue" evidence="1">
    <location>
        <position position="39"/>
    </location>
</feature>
<organism evidence="1 2">
    <name type="scientific">Verticillium longisporum</name>
    <name type="common">Verticillium dahliae var. longisporum</name>
    <dbReference type="NCBI Taxonomy" id="100787"/>
    <lineage>
        <taxon>Eukaryota</taxon>
        <taxon>Fungi</taxon>
        <taxon>Dikarya</taxon>
        <taxon>Ascomycota</taxon>
        <taxon>Pezizomycotina</taxon>
        <taxon>Sordariomycetes</taxon>
        <taxon>Hypocreomycetidae</taxon>
        <taxon>Glomerellales</taxon>
        <taxon>Plectosphaerellaceae</taxon>
        <taxon>Verticillium</taxon>
    </lineage>
</organism>
<gene>
    <name evidence="1" type="ORF">BN1723_015840</name>
</gene>
<reference evidence="2" key="1">
    <citation type="submission" date="2015-05" db="EMBL/GenBank/DDBJ databases">
        <authorList>
            <person name="Fogelqvist Johan"/>
        </authorList>
    </citation>
    <scope>NUCLEOTIDE SEQUENCE [LARGE SCALE GENOMIC DNA]</scope>
</reference>
<proteinExistence type="predicted"/>
<accession>A0A0G4N3U6</accession>
<protein>
    <submittedName>
        <fullName evidence="1">Uncharacterized protein</fullName>
    </submittedName>
</protein>
<evidence type="ECO:0000313" key="1">
    <source>
        <dbReference type="EMBL" id="CRK41024.1"/>
    </source>
</evidence>
<sequence length="39" mass="4390">MFGFAARRTLKQTPSNIRPRTLTSAMHIQSIPMWVGSSN</sequence>
<dbReference type="EMBL" id="CVQI01032363">
    <property type="protein sequence ID" value="CRK41024.1"/>
    <property type="molecule type" value="Genomic_DNA"/>
</dbReference>
<evidence type="ECO:0000313" key="2">
    <source>
        <dbReference type="Proteomes" id="UP000045706"/>
    </source>
</evidence>
<dbReference type="Proteomes" id="UP000045706">
    <property type="component" value="Unassembled WGS sequence"/>
</dbReference>